<dbReference type="EMBL" id="ABCS01000115">
    <property type="protein sequence ID" value="EDM74794.1"/>
    <property type="molecule type" value="Genomic_DNA"/>
</dbReference>
<evidence type="ECO:0000256" key="1">
    <source>
        <dbReference type="ARBA" id="ARBA00022729"/>
    </source>
</evidence>
<organism evidence="4 5">
    <name type="scientific">Plesiocystis pacifica SIR-1</name>
    <dbReference type="NCBI Taxonomy" id="391625"/>
    <lineage>
        <taxon>Bacteria</taxon>
        <taxon>Pseudomonadati</taxon>
        <taxon>Myxococcota</taxon>
        <taxon>Polyangia</taxon>
        <taxon>Nannocystales</taxon>
        <taxon>Nannocystaceae</taxon>
        <taxon>Plesiocystis</taxon>
    </lineage>
</organism>
<dbReference type="GO" id="GO:0016491">
    <property type="term" value="F:oxidoreductase activity"/>
    <property type="evidence" value="ECO:0007669"/>
    <property type="project" value="TreeGrafter"/>
</dbReference>
<feature type="domain" description="Cytochrome c7-like" evidence="3">
    <location>
        <begin position="67"/>
        <end position="131"/>
    </location>
</feature>
<gene>
    <name evidence="4" type="ORF">PPSIR1_11065</name>
</gene>
<dbReference type="Gene3D" id="3.90.10.10">
    <property type="entry name" value="Cytochrome C3"/>
    <property type="match status" value="2"/>
</dbReference>
<name>A6GH72_9BACT</name>
<accession>A6GH72</accession>
<keyword evidence="1" id="KW-0732">Signal</keyword>
<evidence type="ECO:0000313" key="4">
    <source>
        <dbReference type="EMBL" id="EDM74794.1"/>
    </source>
</evidence>
<evidence type="ECO:0000259" key="3">
    <source>
        <dbReference type="Pfam" id="PF14522"/>
    </source>
</evidence>
<comment type="caution">
    <text evidence="4">The sequence shown here is derived from an EMBL/GenBank/DDBJ whole genome shotgun (WGS) entry which is preliminary data.</text>
</comment>
<dbReference type="RefSeq" id="WP_006976059.1">
    <property type="nucleotide sequence ID" value="NZ_ABCS01000115.1"/>
</dbReference>
<feature type="region of interest" description="Disordered" evidence="2">
    <location>
        <begin position="32"/>
        <end position="60"/>
    </location>
</feature>
<protein>
    <recommendedName>
        <fullName evidence="3">Cytochrome c7-like domain-containing protein</fullName>
    </recommendedName>
</protein>
<dbReference type="STRING" id="391625.PPSIR1_11065"/>
<reference evidence="4 5" key="1">
    <citation type="submission" date="2007-06" db="EMBL/GenBank/DDBJ databases">
        <authorList>
            <person name="Shimkets L."/>
            <person name="Ferriera S."/>
            <person name="Johnson J."/>
            <person name="Kravitz S."/>
            <person name="Beeson K."/>
            <person name="Sutton G."/>
            <person name="Rogers Y.-H."/>
            <person name="Friedman R."/>
            <person name="Frazier M."/>
            <person name="Venter J.C."/>
        </authorList>
    </citation>
    <scope>NUCLEOTIDE SEQUENCE [LARGE SCALE GENOMIC DNA]</scope>
    <source>
        <strain evidence="4 5">SIR-1</strain>
    </source>
</reference>
<proteinExistence type="predicted"/>
<dbReference type="OrthoDB" id="9788951at2"/>
<dbReference type="Pfam" id="PF14522">
    <property type="entry name" value="Cytochrome_C7"/>
    <property type="match status" value="2"/>
</dbReference>
<dbReference type="PANTHER" id="PTHR35038">
    <property type="entry name" value="DISSIMILATORY SULFITE REDUCTASE SIRA"/>
    <property type="match status" value="1"/>
</dbReference>
<dbReference type="AlphaFoldDB" id="A6GH72"/>
<dbReference type="eggNOG" id="COG3005">
    <property type="taxonomic scope" value="Bacteria"/>
</dbReference>
<keyword evidence="5" id="KW-1185">Reference proteome</keyword>
<evidence type="ECO:0000313" key="5">
    <source>
        <dbReference type="Proteomes" id="UP000005801"/>
    </source>
</evidence>
<dbReference type="PANTHER" id="PTHR35038:SF8">
    <property type="entry name" value="C-TYPE POLYHEME CYTOCHROME OMCC"/>
    <property type="match status" value="1"/>
</dbReference>
<dbReference type="Proteomes" id="UP000005801">
    <property type="component" value="Unassembled WGS sequence"/>
</dbReference>
<dbReference type="InterPro" id="IPR051829">
    <property type="entry name" value="Multiheme_Cytochr_ET"/>
</dbReference>
<dbReference type="InterPro" id="IPR036280">
    <property type="entry name" value="Multihaem_cyt_sf"/>
</dbReference>
<dbReference type="CDD" id="cd08168">
    <property type="entry name" value="Cytochrom_C3"/>
    <property type="match status" value="1"/>
</dbReference>
<feature type="domain" description="Cytochrome c7-like" evidence="3">
    <location>
        <begin position="150"/>
        <end position="220"/>
    </location>
</feature>
<sequence length="450" mass="46698">MTATERRWATRVSLGLGALGLSVLALSMGQTEAEADPISEPPATLPRSEGPKRPGGPVYPPQELRVRMNHGKHLAAGVQCKQCHTRIETSALASQNDLPTGEACDLCHGDQHPAVNGRTQGDAAHCADCHTHVDEQRVTATTRIPKPRLIFSHQAHLQRGAACEDCHGDMAKVGLATQAQLPSEADCLACHQGKPKPKPGADVLPGAKPTWASATCSTCHPSGADGRLETAPFGDPTAPKLLPRGPSARGAGHDLAFVEDHRGIAKADPSLCAACHDDEFCADCHAGPIRPMRIHAGDYLSTHAIDAKAASQDCSSCHRLQSECKACHLRVGVGTSSDPDGDGSGSESRFGLGSSLSFHPPGWASADAGGALGGGHARAAQKNISACVSCHDEDSCLACHATTDAATPGLGASPHGPGFANSTRCAALERRNRRACLRCHAPGDIALSCL</sequence>
<evidence type="ECO:0000256" key="2">
    <source>
        <dbReference type="SAM" id="MobiDB-lite"/>
    </source>
</evidence>
<dbReference type="SUPFAM" id="SSF48695">
    <property type="entry name" value="Multiheme cytochromes"/>
    <property type="match status" value="2"/>
</dbReference>
<dbReference type="InterPro" id="IPR029467">
    <property type="entry name" value="Cyt_c7-like"/>
</dbReference>